<evidence type="ECO:0000313" key="1">
    <source>
        <dbReference type="EMBL" id="GCD11415.1"/>
    </source>
</evidence>
<sequence>MSDSIQMFMLFCITLIAVLCVTSAVICFSKDKVNFNIKARTKLPDQSETEFGIEVAKDPEKIK</sequence>
<organism evidence="1 2">
    <name type="scientific">Clostridium tagluense</name>
    <dbReference type="NCBI Taxonomy" id="360422"/>
    <lineage>
        <taxon>Bacteria</taxon>
        <taxon>Bacillati</taxon>
        <taxon>Bacillota</taxon>
        <taxon>Clostridia</taxon>
        <taxon>Eubacteriales</taxon>
        <taxon>Clostridiaceae</taxon>
        <taxon>Clostridium</taxon>
    </lineage>
</organism>
<name>A0A401UPD8_9CLOT</name>
<dbReference type="EMBL" id="BHYK01000018">
    <property type="protein sequence ID" value="GCD11415.1"/>
    <property type="molecule type" value="Genomic_DNA"/>
</dbReference>
<accession>A0A401UPD8</accession>
<reference evidence="1 2" key="1">
    <citation type="submission" date="2018-11" db="EMBL/GenBank/DDBJ databases">
        <title>Genome sequencing and assembly of Clostridium tagluense strain A121.</title>
        <authorList>
            <person name="Murakami T."/>
            <person name="Segawa T."/>
            <person name="Shcherbakova V.A."/>
            <person name="Mori H."/>
            <person name="Yoshimura Y."/>
        </authorList>
    </citation>
    <scope>NUCLEOTIDE SEQUENCE [LARGE SCALE GENOMIC DNA]</scope>
    <source>
        <strain evidence="1 2">A121</strain>
    </source>
</reference>
<keyword evidence="2" id="KW-1185">Reference proteome</keyword>
<comment type="caution">
    <text evidence="1">The sequence shown here is derived from an EMBL/GenBank/DDBJ whole genome shotgun (WGS) entry which is preliminary data.</text>
</comment>
<protein>
    <submittedName>
        <fullName evidence="1">Uncharacterized protein</fullName>
    </submittedName>
</protein>
<proteinExistence type="predicted"/>
<dbReference type="GeneID" id="77240154"/>
<gene>
    <name evidence="1" type="ORF">Ctaglu_30380</name>
</gene>
<dbReference type="RefSeq" id="WP_125003220.1">
    <property type="nucleotide sequence ID" value="NZ_BHYK01000018.1"/>
</dbReference>
<evidence type="ECO:0000313" key="2">
    <source>
        <dbReference type="Proteomes" id="UP000287872"/>
    </source>
</evidence>
<dbReference type="Proteomes" id="UP000287872">
    <property type="component" value="Unassembled WGS sequence"/>
</dbReference>
<dbReference type="AlphaFoldDB" id="A0A401UPD8"/>